<organism evidence="2 3">
    <name type="scientific">Lentzea waywayandensis</name>
    <dbReference type="NCBI Taxonomy" id="84724"/>
    <lineage>
        <taxon>Bacteria</taxon>
        <taxon>Bacillati</taxon>
        <taxon>Actinomycetota</taxon>
        <taxon>Actinomycetes</taxon>
        <taxon>Pseudonocardiales</taxon>
        <taxon>Pseudonocardiaceae</taxon>
        <taxon>Lentzea</taxon>
    </lineage>
</organism>
<dbReference type="STRING" id="84724.SAMN04488564_103334"/>
<dbReference type="EMBL" id="FOYL01000003">
    <property type="protein sequence ID" value="SFR10177.1"/>
    <property type="molecule type" value="Genomic_DNA"/>
</dbReference>
<gene>
    <name evidence="2" type="ORF">SAMN04488564_103334</name>
</gene>
<evidence type="ECO:0000256" key="1">
    <source>
        <dbReference type="SAM" id="MobiDB-lite"/>
    </source>
</evidence>
<accession>A0A1I6DXS2</accession>
<dbReference type="AlphaFoldDB" id="A0A1I6DXS2"/>
<reference evidence="3" key="1">
    <citation type="submission" date="2016-10" db="EMBL/GenBank/DDBJ databases">
        <authorList>
            <person name="Varghese N."/>
            <person name="Submissions S."/>
        </authorList>
    </citation>
    <scope>NUCLEOTIDE SEQUENCE [LARGE SCALE GENOMIC DNA]</scope>
    <source>
        <strain evidence="3">DSM 44232</strain>
    </source>
</reference>
<feature type="region of interest" description="Disordered" evidence="1">
    <location>
        <begin position="1"/>
        <end position="139"/>
    </location>
</feature>
<feature type="compositionally biased region" description="Polar residues" evidence="1">
    <location>
        <begin position="23"/>
        <end position="40"/>
    </location>
</feature>
<feature type="compositionally biased region" description="Polar residues" evidence="1">
    <location>
        <begin position="120"/>
        <end position="139"/>
    </location>
</feature>
<name>A0A1I6DXS2_9PSEU</name>
<evidence type="ECO:0000313" key="2">
    <source>
        <dbReference type="EMBL" id="SFR10177.1"/>
    </source>
</evidence>
<dbReference type="Proteomes" id="UP000198583">
    <property type="component" value="Unassembled WGS sequence"/>
</dbReference>
<dbReference type="RefSeq" id="WP_093591857.1">
    <property type="nucleotide sequence ID" value="NZ_FOYL01000003.1"/>
</dbReference>
<keyword evidence="3" id="KW-1185">Reference proteome</keyword>
<sequence length="139" mass="15361">MDPRDRADAMLARARARGRNIVTPDNMTSPMDSSDTQQIPRSLVNAMDPRRDPDSTMILQPAQMGQQHHQQRPQHHAPAQPMPTQPMHAQSHQGQSMPAPQAPADDAEITQVVQPGLIPTVSNHQQARNSLTQRLSGDM</sequence>
<dbReference type="OrthoDB" id="5187609at2"/>
<protein>
    <submittedName>
        <fullName evidence="2">Uncharacterized protein</fullName>
    </submittedName>
</protein>
<evidence type="ECO:0000313" key="3">
    <source>
        <dbReference type="Proteomes" id="UP000198583"/>
    </source>
</evidence>
<proteinExistence type="predicted"/>